<dbReference type="Gene3D" id="2.170.300.10">
    <property type="entry name" value="Tie2 ligand-binding domain superfamily"/>
    <property type="match status" value="1"/>
</dbReference>
<evidence type="ECO:0000313" key="2">
    <source>
        <dbReference type="Proteomes" id="UP001283361"/>
    </source>
</evidence>
<organism evidence="1 2">
    <name type="scientific">Elysia crispata</name>
    <name type="common">lettuce slug</name>
    <dbReference type="NCBI Taxonomy" id="231223"/>
    <lineage>
        <taxon>Eukaryota</taxon>
        <taxon>Metazoa</taxon>
        <taxon>Spiralia</taxon>
        <taxon>Lophotrochozoa</taxon>
        <taxon>Mollusca</taxon>
        <taxon>Gastropoda</taxon>
        <taxon>Heterobranchia</taxon>
        <taxon>Euthyneura</taxon>
        <taxon>Panpulmonata</taxon>
        <taxon>Sacoglossa</taxon>
        <taxon>Placobranchoidea</taxon>
        <taxon>Plakobranchidae</taxon>
        <taxon>Elysia</taxon>
    </lineage>
</organism>
<name>A0AAE0YBE0_9GAST</name>
<dbReference type="PANTHER" id="PTHR26391:SF18">
    <property type="entry name" value="PROTEIN KINASE RECEPTOR TIE-1, PUTATIVE-RELATED"/>
    <property type="match status" value="1"/>
</dbReference>
<dbReference type="Proteomes" id="UP001283361">
    <property type="component" value="Unassembled WGS sequence"/>
</dbReference>
<evidence type="ECO:0000313" key="1">
    <source>
        <dbReference type="EMBL" id="KAK3739298.1"/>
    </source>
</evidence>
<gene>
    <name evidence="1" type="ORF">RRG08_016698</name>
</gene>
<proteinExistence type="predicted"/>
<feature type="non-terminal residue" evidence="1">
    <location>
        <position position="1"/>
    </location>
</feature>
<reference evidence="1" key="1">
    <citation type="journal article" date="2023" name="G3 (Bethesda)">
        <title>A reference genome for the long-term kleptoplast-retaining sea slug Elysia crispata morphotype clarki.</title>
        <authorList>
            <person name="Eastman K.E."/>
            <person name="Pendleton A.L."/>
            <person name="Shaikh M.A."/>
            <person name="Suttiyut T."/>
            <person name="Ogas R."/>
            <person name="Tomko P."/>
            <person name="Gavelis G."/>
            <person name="Widhalm J.R."/>
            <person name="Wisecaver J.H."/>
        </authorList>
    </citation>
    <scope>NUCLEOTIDE SEQUENCE</scope>
    <source>
        <strain evidence="1">ECLA1</strain>
    </source>
</reference>
<protein>
    <submittedName>
        <fullName evidence="1">Uncharacterized protein</fullName>
    </submittedName>
</protein>
<comment type="caution">
    <text evidence="1">The sequence shown here is derived from an EMBL/GenBank/DDBJ whole genome shotgun (WGS) entry which is preliminary data.</text>
</comment>
<accession>A0AAE0YBE0</accession>
<dbReference type="AlphaFoldDB" id="A0AAE0YBE0"/>
<sequence>QCSVGRYGPDCQYQCHCAGSDPCDKDNGSCSSGCHQDWFGPACQYESIGFKVLENSALDWLTDQNDTTCNDDKETPVYLTLKSPIPLGWSRIVVSSPARLRHIELHYYIANKNDTNKCPGPKVNLSSTVQDILCPTADNVTKFKRADENQAHMDRPKNQPDRYSVNEALALLEDCPEGENGDNVNIYLDPP</sequence>
<dbReference type="PANTHER" id="PTHR26391">
    <property type="entry name" value="INACTIVE TYROSINE-PROTEIN KINASE 7"/>
    <property type="match status" value="1"/>
</dbReference>
<keyword evidence="2" id="KW-1185">Reference proteome</keyword>
<dbReference type="EMBL" id="JAWDGP010006540">
    <property type="protein sequence ID" value="KAK3739298.1"/>
    <property type="molecule type" value="Genomic_DNA"/>
</dbReference>